<keyword evidence="3" id="KW-1185">Reference proteome</keyword>
<name>A0A8B6H6C2_MYTGA</name>
<dbReference type="AlphaFoldDB" id="A0A8B6H6C2"/>
<reference evidence="2" key="1">
    <citation type="submission" date="2018-11" db="EMBL/GenBank/DDBJ databases">
        <authorList>
            <person name="Alioto T."/>
            <person name="Alioto T."/>
        </authorList>
    </citation>
    <scope>NUCLEOTIDE SEQUENCE</scope>
</reference>
<dbReference type="Proteomes" id="UP000596742">
    <property type="component" value="Unassembled WGS sequence"/>
</dbReference>
<accession>A0A8B6H6C2</accession>
<organism evidence="2 3">
    <name type="scientific">Mytilus galloprovincialis</name>
    <name type="common">Mediterranean mussel</name>
    <dbReference type="NCBI Taxonomy" id="29158"/>
    <lineage>
        <taxon>Eukaryota</taxon>
        <taxon>Metazoa</taxon>
        <taxon>Spiralia</taxon>
        <taxon>Lophotrochozoa</taxon>
        <taxon>Mollusca</taxon>
        <taxon>Bivalvia</taxon>
        <taxon>Autobranchia</taxon>
        <taxon>Pteriomorphia</taxon>
        <taxon>Mytilida</taxon>
        <taxon>Mytiloidea</taxon>
        <taxon>Mytilidae</taxon>
        <taxon>Mytilinae</taxon>
        <taxon>Mytilus</taxon>
    </lineage>
</organism>
<dbReference type="OrthoDB" id="6169360at2759"/>
<gene>
    <name evidence="2" type="ORF">MGAL_10B067694</name>
</gene>
<sequence length="180" mass="19433">MKILFECFVFGLGIAGVLGRRCVVYSAGESIPAIPKGARYRRTCHSVLFDPKSGCPYCQGLGTAGGQSKGCVIYKAGETIPAIPKGARYGRTCHSVINDTNTYCVNVEWDCPKTDCTYPIKPNSGCPYCKDTCLDGGKVYQKGASWKCGCNSCTCRPPIMSTMMICYDKTPPQECMATIG</sequence>
<dbReference type="EMBL" id="UYJE01009487">
    <property type="protein sequence ID" value="VDI73942.1"/>
    <property type="molecule type" value="Genomic_DNA"/>
</dbReference>
<evidence type="ECO:0000313" key="2">
    <source>
        <dbReference type="EMBL" id="VDI73942.1"/>
    </source>
</evidence>
<feature type="chain" id="PRO_5032411296" description="VWFC domain-containing protein" evidence="1">
    <location>
        <begin position="20"/>
        <end position="180"/>
    </location>
</feature>
<feature type="signal peptide" evidence="1">
    <location>
        <begin position="1"/>
        <end position="19"/>
    </location>
</feature>
<protein>
    <recommendedName>
        <fullName evidence="4">VWFC domain-containing protein</fullName>
    </recommendedName>
</protein>
<comment type="caution">
    <text evidence="2">The sequence shown here is derived from an EMBL/GenBank/DDBJ whole genome shotgun (WGS) entry which is preliminary data.</text>
</comment>
<evidence type="ECO:0008006" key="4">
    <source>
        <dbReference type="Google" id="ProtNLM"/>
    </source>
</evidence>
<proteinExistence type="predicted"/>
<evidence type="ECO:0000313" key="3">
    <source>
        <dbReference type="Proteomes" id="UP000596742"/>
    </source>
</evidence>
<evidence type="ECO:0000256" key="1">
    <source>
        <dbReference type="SAM" id="SignalP"/>
    </source>
</evidence>
<keyword evidence="1" id="KW-0732">Signal</keyword>